<dbReference type="OrthoDB" id="110606at2759"/>
<organism evidence="2 3">
    <name type="scientific">Steinernema carpocapsae</name>
    <name type="common">Entomopathogenic nematode</name>
    <dbReference type="NCBI Taxonomy" id="34508"/>
    <lineage>
        <taxon>Eukaryota</taxon>
        <taxon>Metazoa</taxon>
        <taxon>Ecdysozoa</taxon>
        <taxon>Nematoda</taxon>
        <taxon>Chromadorea</taxon>
        <taxon>Rhabditida</taxon>
        <taxon>Tylenchina</taxon>
        <taxon>Panagrolaimomorpha</taxon>
        <taxon>Strongyloidoidea</taxon>
        <taxon>Steinernematidae</taxon>
        <taxon>Steinernema</taxon>
    </lineage>
</organism>
<evidence type="ECO:0000313" key="3">
    <source>
        <dbReference type="Proteomes" id="UP000298663"/>
    </source>
</evidence>
<dbReference type="InterPro" id="IPR046350">
    <property type="entry name" value="Cystatin_sf"/>
</dbReference>
<protein>
    <recommendedName>
        <fullName evidence="4">Cystatin domain-containing protein</fullName>
    </recommendedName>
</protein>
<reference evidence="2 3" key="2">
    <citation type="journal article" date="2019" name="G3 (Bethesda)">
        <title>Hybrid Assembly of the Genome of the Entomopathogenic Nematode Steinernema carpocapsae Identifies the X-Chromosome.</title>
        <authorList>
            <person name="Serra L."/>
            <person name="Macchietto M."/>
            <person name="Macias-Munoz A."/>
            <person name="McGill C.J."/>
            <person name="Rodriguez I.M."/>
            <person name="Rodriguez B."/>
            <person name="Murad R."/>
            <person name="Mortazavi A."/>
        </authorList>
    </citation>
    <scope>NUCLEOTIDE SEQUENCE [LARGE SCALE GENOMIC DNA]</scope>
    <source>
        <strain evidence="2 3">ALL</strain>
    </source>
</reference>
<feature type="signal peptide" evidence="1">
    <location>
        <begin position="1"/>
        <end position="20"/>
    </location>
</feature>
<name>A0A4U5LYT3_STECR</name>
<comment type="caution">
    <text evidence="2">The sequence shown here is derived from an EMBL/GenBank/DDBJ whole genome shotgun (WGS) entry which is preliminary data.</text>
</comment>
<sequence>MMWFNHILLLLAISYGCCQAESNNTELTTLQSTAVKEINAQKKNPFICLLPYKFLEGGTKAERTNDGMFYQLKLELVETDCRGNRTAKGKTSGPPKHFVYSVEIGSGLKGGEQRVVIKDSKEV</sequence>
<accession>A0A4U5LYT3</accession>
<dbReference type="Proteomes" id="UP000298663">
    <property type="component" value="Unassembled WGS sequence"/>
</dbReference>
<feature type="chain" id="PRO_5020877241" description="Cystatin domain-containing protein" evidence="1">
    <location>
        <begin position="21"/>
        <end position="123"/>
    </location>
</feature>
<keyword evidence="3" id="KW-1185">Reference proteome</keyword>
<dbReference type="AlphaFoldDB" id="A0A4U5LYT3"/>
<dbReference type="EMBL" id="AZBU02000011">
    <property type="protein sequence ID" value="TKR61461.1"/>
    <property type="molecule type" value="Genomic_DNA"/>
</dbReference>
<dbReference type="SUPFAM" id="SSF54403">
    <property type="entry name" value="Cystatin/monellin"/>
    <property type="match status" value="1"/>
</dbReference>
<keyword evidence="1" id="KW-0732">Signal</keyword>
<gene>
    <name evidence="2" type="ORF">L596_028566</name>
</gene>
<proteinExistence type="predicted"/>
<evidence type="ECO:0000256" key="1">
    <source>
        <dbReference type="SAM" id="SignalP"/>
    </source>
</evidence>
<evidence type="ECO:0000313" key="2">
    <source>
        <dbReference type="EMBL" id="TKR61461.1"/>
    </source>
</evidence>
<evidence type="ECO:0008006" key="4">
    <source>
        <dbReference type="Google" id="ProtNLM"/>
    </source>
</evidence>
<reference evidence="2 3" key="1">
    <citation type="journal article" date="2015" name="Genome Biol.">
        <title>Comparative genomics of Steinernema reveals deeply conserved gene regulatory networks.</title>
        <authorList>
            <person name="Dillman A.R."/>
            <person name="Macchietto M."/>
            <person name="Porter C.F."/>
            <person name="Rogers A."/>
            <person name="Williams B."/>
            <person name="Antoshechkin I."/>
            <person name="Lee M.M."/>
            <person name="Goodwin Z."/>
            <person name="Lu X."/>
            <person name="Lewis E.E."/>
            <person name="Goodrich-Blair H."/>
            <person name="Stock S.P."/>
            <person name="Adams B.J."/>
            <person name="Sternberg P.W."/>
            <person name="Mortazavi A."/>
        </authorList>
    </citation>
    <scope>NUCLEOTIDE SEQUENCE [LARGE SCALE GENOMIC DNA]</scope>
    <source>
        <strain evidence="2 3">ALL</strain>
    </source>
</reference>